<dbReference type="InterPro" id="IPR036386">
    <property type="entry name" value="HscB_C_sf"/>
</dbReference>
<evidence type="ECO:0000256" key="5">
    <source>
        <dbReference type="ARBA" id="ARBA00023128"/>
    </source>
</evidence>
<dbReference type="FunCoup" id="A0A200R313">
    <property type="interactions" value="1900"/>
</dbReference>
<evidence type="ECO:0000256" key="3">
    <source>
        <dbReference type="ARBA" id="ARBA00010476"/>
    </source>
</evidence>
<dbReference type="STRING" id="56857.A0A200R313"/>
<dbReference type="GO" id="GO:0001671">
    <property type="term" value="F:ATPase activator activity"/>
    <property type="evidence" value="ECO:0007669"/>
    <property type="project" value="InterPro"/>
</dbReference>
<dbReference type="Proteomes" id="UP000195402">
    <property type="component" value="Unassembled WGS sequence"/>
</dbReference>
<dbReference type="Gene3D" id="1.10.287.110">
    <property type="entry name" value="DnaJ domain"/>
    <property type="match status" value="1"/>
</dbReference>
<evidence type="ECO:0000313" key="10">
    <source>
        <dbReference type="Proteomes" id="UP000195402"/>
    </source>
</evidence>
<keyword evidence="4" id="KW-0963">Cytoplasm</keyword>
<reference evidence="8 10" key="1">
    <citation type="journal article" date="2017" name="Mol. Plant">
        <title>The Genome of Medicinal Plant Macleaya cordata Provides New Insights into Benzylisoquinoline Alkaloids Metabolism.</title>
        <authorList>
            <person name="Liu X."/>
            <person name="Liu Y."/>
            <person name="Huang P."/>
            <person name="Ma Y."/>
            <person name="Qing Z."/>
            <person name="Tang Q."/>
            <person name="Cao H."/>
            <person name="Cheng P."/>
            <person name="Zheng Y."/>
            <person name="Yuan Z."/>
            <person name="Zhou Y."/>
            <person name="Liu J."/>
            <person name="Tang Z."/>
            <person name="Zhuo Y."/>
            <person name="Zhang Y."/>
            <person name="Yu L."/>
            <person name="Huang J."/>
            <person name="Yang P."/>
            <person name="Peng Q."/>
            <person name="Zhang J."/>
            <person name="Jiang W."/>
            <person name="Zhang Z."/>
            <person name="Lin K."/>
            <person name="Ro D.K."/>
            <person name="Chen X."/>
            <person name="Xiong X."/>
            <person name="Shang Y."/>
            <person name="Huang S."/>
            <person name="Zeng J."/>
        </authorList>
    </citation>
    <scope>NUCLEOTIDE SEQUENCE [LARGE SCALE GENOMIC DNA]</scope>
    <source>
        <strain evidence="8">BLH2017</strain>
        <strain evidence="10">cv. BLH2017</strain>
        <tissue evidence="8">Root</tissue>
    </source>
</reference>
<dbReference type="PANTHER" id="PTHR14021:SF15">
    <property type="entry name" value="IRON-SULFUR CLUSTER CO-CHAPERONE PROTEIN HSCB"/>
    <property type="match status" value="1"/>
</dbReference>
<evidence type="ECO:0000256" key="6">
    <source>
        <dbReference type="ARBA" id="ARBA00023186"/>
    </source>
</evidence>
<evidence type="ECO:0000313" key="8">
    <source>
        <dbReference type="EMBL" id="OVA17119.1"/>
    </source>
</evidence>
<dbReference type="InterPro" id="IPR036869">
    <property type="entry name" value="J_dom_sf"/>
</dbReference>
<organism evidence="8 10">
    <name type="scientific">Macleaya cordata</name>
    <name type="common">Five-seeded plume-poppy</name>
    <name type="synonym">Bocconia cordata</name>
    <dbReference type="NCBI Taxonomy" id="56857"/>
    <lineage>
        <taxon>Eukaryota</taxon>
        <taxon>Viridiplantae</taxon>
        <taxon>Streptophyta</taxon>
        <taxon>Embryophyta</taxon>
        <taxon>Tracheophyta</taxon>
        <taxon>Spermatophyta</taxon>
        <taxon>Magnoliopsida</taxon>
        <taxon>Ranunculales</taxon>
        <taxon>Papaveraceae</taxon>
        <taxon>Papaveroideae</taxon>
        <taxon>Macleaya</taxon>
    </lineage>
</organism>
<dbReference type="OMA" id="CRCIQPV"/>
<dbReference type="AlphaFoldDB" id="A0A200R313"/>
<evidence type="ECO:0000256" key="1">
    <source>
        <dbReference type="ARBA" id="ARBA00004173"/>
    </source>
</evidence>
<dbReference type="GO" id="GO:0044571">
    <property type="term" value="P:[2Fe-2S] cluster assembly"/>
    <property type="evidence" value="ECO:0007669"/>
    <property type="project" value="InterPro"/>
</dbReference>
<comment type="similarity">
    <text evidence="3">Belongs to the HscB family.</text>
</comment>
<dbReference type="InterPro" id="IPR009073">
    <property type="entry name" value="HscB_oligo_C"/>
</dbReference>
<accession>A0A200R313</accession>
<evidence type="ECO:0000313" key="9">
    <source>
        <dbReference type="EMBL" id="OVA17120.1"/>
    </source>
</evidence>
<keyword evidence="6" id="KW-0143">Chaperone</keyword>
<dbReference type="SUPFAM" id="SSF47144">
    <property type="entry name" value="HSC20 (HSCB), C-terminal oligomerisation domain"/>
    <property type="match status" value="1"/>
</dbReference>
<keyword evidence="10" id="KW-1185">Reference proteome</keyword>
<dbReference type="GO" id="GO:0051087">
    <property type="term" value="F:protein-folding chaperone binding"/>
    <property type="evidence" value="ECO:0007669"/>
    <property type="project" value="InterPro"/>
</dbReference>
<keyword evidence="5" id="KW-0496">Mitochondrion</keyword>
<dbReference type="CDD" id="cd06257">
    <property type="entry name" value="DnaJ"/>
    <property type="match status" value="1"/>
</dbReference>
<evidence type="ECO:0000256" key="4">
    <source>
        <dbReference type="ARBA" id="ARBA00022490"/>
    </source>
</evidence>
<proteinExistence type="inferred from homology"/>
<dbReference type="GO" id="GO:0051259">
    <property type="term" value="P:protein complex oligomerization"/>
    <property type="evidence" value="ECO:0007669"/>
    <property type="project" value="InterPro"/>
</dbReference>
<feature type="domain" description="J" evidence="7">
    <location>
        <begin position="108"/>
        <end position="180"/>
    </location>
</feature>
<dbReference type="SMART" id="SM00271">
    <property type="entry name" value="DnaJ"/>
    <property type="match status" value="1"/>
</dbReference>
<gene>
    <name evidence="8" type="ORF">BVC80_9045g6</name>
    <name evidence="9" type="ORF">BVC80_9045g7</name>
</gene>
<evidence type="ECO:0000256" key="2">
    <source>
        <dbReference type="ARBA" id="ARBA00004496"/>
    </source>
</evidence>
<sequence length="267" mass="30770">MPNRNLWISTIAVLRRKLRSSSRFSTNFEPKFESSRVLSCSFYHAGESRVSRSYNNSFLYNYSVSGKHFCSLDGSLGRCWNCGAVAASKLFLACESCKSVQPVHTSVDYFQIYGLEKGFEIEDSNLERTYKDWQKKLHPDLVHSKSEKEKEYAAEQSARVIDAYRTLRKPLSRAIYLLRLEGVHVDEERTVSDPELLAEIMEIREAVEGAANSQALKQIQGQVQEKLESWSKSFGNAFENRKFEDAVTSIQRMTYYNRINEEIVKKL</sequence>
<dbReference type="PROSITE" id="PS50076">
    <property type="entry name" value="DNAJ_2"/>
    <property type="match status" value="1"/>
</dbReference>
<dbReference type="FunFam" id="1.20.1280.20:FF:000002">
    <property type="entry name" value="HscB mitochondrial iron-sulfur cluster co-chaperone"/>
    <property type="match status" value="1"/>
</dbReference>
<dbReference type="Gene3D" id="1.20.1280.20">
    <property type="entry name" value="HscB, C-terminal domain"/>
    <property type="match status" value="1"/>
</dbReference>
<dbReference type="InterPro" id="IPR001623">
    <property type="entry name" value="DnaJ_domain"/>
</dbReference>
<dbReference type="EMBL" id="MVGT01000452">
    <property type="protein sequence ID" value="OVA17119.1"/>
    <property type="molecule type" value="Genomic_DNA"/>
</dbReference>
<dbReference type="NCBIfam" id="TIGR00714">
    <property type="entry name" value="hscB"/>
    <property type="match status" value="1"/>
</dbReference>
<protein>
    <submittedName>
        <fullName evidence="8">DnaJ domain</fullName>
    </submittedName>
</protein>
<comment type="subcellular location">
    <subcellularLocation>
        <location evidence="2">Cytoplasm</location>
    </subcellularLocation>
    <subcellularLocation>
        <location evidence="1">Mitochondrion</location>
    </subcellularLocation>
</comment>
<dbReference type="OrthoDB" id="448954at2759"/>
<dbReference type="Pfam" id="PF07743">
    <property type="entry name" value="HSCB_C"/>
    <property type="match status" value="1"/>
</dbReference>
<comment type="caution">
    <text evidence="8">The sequence shown here is derived from an EMBL/GenBank/DDBJ whole genome shotgun (WGS) entry which is preliminary data.</text>
</comment>
<dbReference type="PANTHER" id="PTHR14021">
    <property type="entry name" value="IRON-SULFUR CLUSTER CO-CHAPERONE PROTEIN HSCB"/>
    <property type="match status" value="1"/>
</dbReference>
<evidence type="ECO:0000259" key="7">
    <source>
        <dbReference type="PROSITE" id="PS50076"/>
    </source>
</evidence>
<dbReference type="SUPFAM" id="SSF46565">
    <property type="entry name" value="Chaperone J-domain"/>
    <property type="match status" value="1"/>
</dbReference>
<dbReference type="GO" id="GO:0005739">
    <property type="term" value="C:mitochondrion"/>
    <property type="evidence" value="ECO:0007669"/>
    <property type="project" value="UniProtKB-SubCell"/>
</dbReference>
<name>A0A200R313_MACCD</name>
<dbReference type="FunFam" id="1.10.287.110:FF:000082">
    <property type="entry name" value="Iron-sulfur cluster co-chaperone protein HscB, mitochondrial"/>
    <property type="match status" value="1"/>
</dbReference>
<dbReference type="InterPro" id="IPR004640">
    <property type="entry name" value="HscB"/>
</dbReference>
<dbReference type="EMBL" id="MVGT01000452">
    <property type="protein sequence ID" value="OVA17120.1"/>
    <property type="molecule type" value="Genomic_DNA"/>
</dbReference>